<feature type="active site" description="Proton donor" evidence="4">
    <location>
        <position position="49"/>
    </location>
</feature>
<dbReference type="PANTHER" id="PTHR43827:SF3">
    <property type="entry name" value="NADP-DEPENDENT OXIDOREDUCTASE DOMAIN-CONTAINING PROTEIN"/>
    <property type="match status" value="1"/>
</dbReference>
<dbReference type="OrthoDB" id="9804790at2"/>
<dbReference type="GO" id="GO:0016616">
    <property type="term" value="F:oxidoreductase activity, acting on the CH-OH group of donors, NAD or NADP as acceptor"/>
    <property type="evidence" value="ECO:0007669"/>
    <property type="project" value="UniProtKB-ARBA"/>
</dbReference>
<keyword evidence="3" id="KW-0560">Oxidoreductase</keyword>
<dbReference type="RefSeq" id="WP_094784498.1">
    <property type="nucleotide sequence ID" value="NZ_BEDT01000002.1"/>
</dbReference>
<dbReference type="InterPro" id="IPR018170">
    <property type="entry name" value="Aldo/ket_reductase_CS"/>
</dbReference>
<dbReference type="PROSITE" id="PS00063">
    <property type="entry name" value="ALDOKETO_REDUCTASE_3"/>
    <property type="match status" value="1"/>
</dbReference>
<dbReference type="PIRSF" id="PIRSF000097">
    <property type="entry name" value="AKR"/>
    <property type="match status" value="1"/>
</dbReference>
<gene>
    <name evidence="8" type="ORF">RsY01_1050</name>
</gene>
<feature type="site" description="Lowers pKa of active site Tyr" evidence="6">
    <location>
        <position position="74"/>
    </location>
</feature>
<dbReference type="PROSITE" id="PS00798">
    <property type="entry name" value="ALDOKETO_REDUCTASE_1"/>
    <property type="match status" value="1"/>
</dbReference>
<dbReference type="Proteomes" id="UP000218689">
    <property type="component" value="Unassembled WGS sequence"/>
</dbReference>
<dbReference type="Gene3D" id="3.20.20.100">
    <property type="entry name" value="NADP-dependent oxidoreductase domain"/>
    <property type="match status" value="1"/>
</dbReference>
<evidence type="ECO:0000256" key="4">
    <source>
        <dbReference type="PIRSR" id="PIRSR000097-1"/>
    </source>
</evidence>
<dbReference type="PANTHER" id="PTHR43827">
    <property type="entry name" value="2,5-DIKETO-D-GLUCONIC ACID REDUCTASE"/>
    <property type="match status" value="1"/>
</dbReference>
<evidence type="ECO:0000256" key="1">
    <source>
        <dbReference type="ARBA" id="ARBA00007905"/>
    </source>
</evidence>
<dbReference type="SUPFAM" id="SSF51430">
    <property type="entry name" value="NAD(P)-linked oxidoreductase"/>
    <property type="match status" value="1"/>
</dbReference>
<dbReference type="PRINTS" id="PR00069">
    <property type="entry name" value="ALDKETRDTASE"/>
</dbReference>
<dbReference type="AlphaFoldDB" id="A0A224X7Y3"/>
<sequence length="293" mass="33234">MSRTITLANGVEMPRVGMGVFQMTPEEAENATKWALEAGYRSIDTAQGYNNEEAVGRGLIASGIPREAVFITTKVRASQLGYDATKAAFYESLEKLQLDYIDLFLIHWPKTGLYNDAWRVMEELYEAGKIKAIGVSNFLPEHLDQLLTTAKIVPMINQIEVHPMLNQAEARKYNESLGIVTEAYCPLGSGRLLRHPVLIELAKKYSKTTAQLMIRWEIQNDIVTIPKSVNKDRITANFDVWDFEISSDDIDIINGLNENKRVGTDPHHFMEIFYGDMVQPEYVLSDWEKALEN</sequence>
<dbReference type="Pfam" id="PF00248">
    <property type="entry name" value="Aldo_ket_red"/>
    <property type="match status" value="1"/>
</dbReference>
<evidence type="ECO:0000256" key="2">
    <source>
        <dbReference type="ARBA" id="ARBA00022857"/>
    </source>
</evidence>
<comment type="similarity">
    <text evidence="1">Belongs to the aldo/keto reductase family.</text>
</comment>
<dbReference type="InterPro" id="IPR036812">
    <property type="entry name" value="NAD(P)_OxRdtase_dom_sf"/>
</dbReference>
<feature type="binding site" evidence="5">
    <location>
        <position position="107"/>
    </location>
    <ligand>
        <name>substrate</name>
    </ligand>
</feature>
<proteinExistence type="inferred from homology"/>
<evidence type="ECO:0000256" key="3">
    <source>
        <dbReference type="ARBA" id="ARBA00023002"/>
    </source>
</evidence>
<accession>A0A224X7Y3</accession>
<protein>
    <recommendedName>
        <fullName evidence="7">NADP-dependent oxidoreductase domain-containing protein</fullName>
    </recommendedName>
</protein>
<dbReference type="InterPro" id="IPR020471">
    <property type="entry name" value="AKR"/>
</dbReference>
<evidence type="ECO:0000256" key="6">
    <source>
        <dbReference type="PIRSR" id="PIRSR000097-3"/>
    </source>
</evidence>
<organism evidence="8 9">
    <name type="scientific">Pseudolactococcus reticulitermitis</name>
    <dbReference type="NCBI Taxonomy" id="2025039"/>
    <lineage>
        <taxon>Bacteria</taxon>
        <taxon>Bacillati</taxon>
        <taxon>Bacillota</taxon>
        <taxon>Bacilli</taxon>
        <taxon>Lactobacillales</taxon>
        <taxon>Streptococcaceae</taxon>
        <taxon>Pseudolactococcus</taxon>
    </lineage>
</organism>
<feature type="domain" description="NADP-dependent oxidoreductase" evidence="7">
    <location>
        <begin position="22"/>
        <end position="257"/>
    </location>
</feature>
<keyword evidence="2" id="KW-0521">NADP</keyword>
<evidence type="ECO:0000259" key="7">
    <source>
        <dbReference type="Pfam" id="PF00248"/>
    </source>
</evidence>
<name>A0A224X7Y3_9LACT</name>
<dbReference type="PROSITE" id="PS00062">
    <property type="entry name" value="ALDOKETO_REDUCTASE_2"/>
    <property type="match status" value="1"/>
</dbReference>
<dbReference type="InterPro" id="IPR023210">
    <property type="entry name" value="NADP_OxRdtase_dom"/>
</dbReference>
<evidence type="ECO:0000256" key="5">
    <source>
        <dbReference type="PIRSR" id="PIRSR000097-2"/>
    </source>
</evidence>
<comment type="caution">
    <text evidence="8">The sequence shown here is derived from an EMBL/GenBank/DDBJ whole genome shotgun (WGS) entry which is preliminary data.</text>
</comment>
<dbReference type="EMBL" id="BEDT01000002">
    <property type="protein sequence ID" value="GAX47450.1"/>
    <property type="molecule type" value="Genomic_DNA"/>
</dbReference>
<dbReference type="FunFam" id="3.20.20.100:FF:000015">
    <property type="entry name" value="Oxidoreductase, aldo/keto reductase family"/>
    <property type="match status" value="1"/>
</dbReference>
<reference evidence="9" key="1">
    <citation type="submission" date="2017-08" db="EMBL/GenBank/DDBJ databases">
        <title>Draft genome sequence of Lactococcus sp. strain Rs-Y01, isolated from the gut of the lower termite Reticulitermes speratus.</title>
        <authorList>
            <person name="Ohkuma M."/>
            <person name="Yuki M."/>
        </authorList>
    </citation>
    <scope>NUCLEOTIDE SEQUENCE [LARGE SCALE GENOMIC DNA]</scope>
    <source>
        <strain evidence="9">Rs-Y01</strain>
    </source>
</reference>
<evidence type="ECO:0000313" key="9">
    <source>
        <dbReference type="Proteomes" id="UP000218689"/>
    </source>
</evidence>
<keyword evidence="9" id="KW-1185">Reference proteome</keyword>
<evidence type="ECO:0000313" key="8">
    <source>
        <dbReference type="EMBL" id="GAX47450.1"/>
    </source>
</evidence>